<dbReference type="Proteomes" id="UP001501676">
    <property type="component" value="Unassembled WGS sequence"/>
</dbReference>
<protein>
    <recommendedName>
        <fullName evidence="4">SEC-C domain-containing protein</fullName>
    </recommendedName>
</protein>
<dbReference type="Pfam" id="PF02810">
    <property type="entry name" value="SEC-C"/>
    <property type="match status" value="1"/>
</dbReference>
<reference evidence="3" key="1">
    <citation type="journal article" date="2019" name="Int. J. Syst. Evol. Microbiol.">
        <title>The Global Catalogue of Microorganisms (GCM) 10K type strain sequencing project: providing services to taxonomists for standard genome sequencing and annotation.</title>
        <authorList>
            <consortium name="The Broad Institute Genomics Platform"/>
            <consortium name="The Broad Institute Genome Sequencing Center for Infectious Disease"/>
            <person name="Wu L."/>
            <person name="Ma J."/>
        </authorList>
    </citation>
    <scope>NUCLEOTIDE SEQUENCE [LARGE SCALE GENOMIC DNA]</scope>
    <source>
        <strain evidence="3">JCM 9458</strain>
    </source>
</reference>
<evidence type="ECO:0008006" key="4">
    <source>
        <dbReference type="Google" id="ProtNLM"/>
    </source>
</evidence>
<dbReference type="EMBL" id="BAAAYN010000017">
    <property type="protein sequence ID" value="GAA3386447.1"/>
    <property type="molecule type" value="Genomic_DNA"/>
</dbReference>
<sequence>MTVSGDGSGTRPTEPAEPTLDARIDSWLRSLSRMRSENSGRKKKPTKITRVLAYWPAEQWDAMAARWPRLVPEYGDQHDTHRRMVEVMLRRHAENADAALGVASMSVEGLAEFARARDLDPAVSETRAAYAAELGRAGTTVTAWPPALREKCWCGSGATYRECCAARG</sequence>
<evidence type="ECO:0000313" key="3">
    <source>
        <dbReference type="Proteomes" id="UP001501676"/>
    </source>
</evidence>
<gene>
    <name evidence="2" type="ORF">GCM10020369_23770</name>
</gene>
<feature type="region of interest" description="Disordered" evidence="1">
    <location>
        <begin position="1"/>
        <end position="20"/>
    </location>
</feature>
<name>A0ABP6SV74_9ACTN</name>
<evidence type="ECO:0000256" key="1">
    <source>
        <dbReference type="SAM" id="MobiDB-lite"/>
    </source>
</evidence>
<comment type="caution">
    <text evidence="2">The sequence shown here is derived from an EMBL/GenBank/DDBJ whole genome shotgun (WGS) entry which is preliminary data.</text>
</comment>
<proteinExistence type="predicted"/>
<dbReference type="RefSeq" id="WP_345728106.1">
    <property type="nucleotide sequence ID" value="NZ_BAAAYN010000017.1"/>
</dbReference>
<keyword evidence="3" id="KW-1185">Reference proteome</keyword>
<dbReference type="InterPro" id="IPR004027">
    <property type="entry name" value="SEC_C_motif"/>
</dbReference>
<organism evidence="2 3">
    <name type="scientific">Cryptosporangium minutisporangium</name>
    <dbReference type="NCBI Taxonomy" id="113569"/>
    <lineage>
        <taxon>Bacteria</taxon>
        <taxon>Bacillati</taxon>
        <taxon>Actinomycetota</taxon>
        <taxon>Actinomycetes</taxon>
        <taxon>Cryptosporangiales</taxon>
        <taxon>Cryptosporangiaceae</taxon>
        <taxon>Cryptosporangium</taxon>
    </lineage>
</organism>
<accession>A0ABP6SV74</accession>
<evidence type="ECO:0000313" key="2">
    <source>
        <dbReference type="EMBL" id="GAA3386447.1"/>
    </source>
</evidence>